<reference evidence="2" key="1">
    <citation type="submission" date="2020-02" db="EMBL/GenBank/DDBJ databases">
        <authorList>
            <person name="Meier V. D."/>
        </authorList>
    </citation>
    <scope>NUCLEOTIDE SEQUENCE</scope>
    <source>
        <strain evidence="2">AVDCRST_MAG16</strain>
    </source>
</reference>
<dbReference type="Pfam" id="PF10103">
    <property type="entry name" value="Zincin_2"/>
    <property type="match status" value="1"/>
</dbReference>
<feature type="compositionally biased region" description="Basic and acidic residues" evidence="1">
    <location>
        <begin position="446"/>
        <end position="456"/>
    </location>
</feature>
<sequence length="470" mass="48109">MTRPPFGFGPPDRPDEPGDGDDPFGLSAMFGGAGGPFGGDMGSVFAQMQKLMSWTGGPVNWDLADEVATGATRSDDVPVTAEQSREVADACRLADLWLDAATTLPASGADPQAWTRTGWVAATTPAWKALVDPVAGRVVGAMGNALEQGLGGALGGGGLPEGLPPEVAGLLGGLGGGAGLGPLRGVMDQVGGFVFGAQVGQALGALAKEVLSATEIGLPLSTPGKPALLPANLAAFSAGLEVPADQVRLYVALRELAHQRLFASVPWLQAHLFDAVDAYARGIEVDPGAIERAVGSIDPSDPESMQRAMGEGLFEIEPTPAQQAALARLETALALVEGWVDAVVDAACSATLPSAAALRETVRRRRASGGPAEQTFATLVGLQLRPRRLREAAALWAAVAENGGAQARDALWAHPDLLPSAQDLDDPAGFVARTAPGTASETDWDAGLRDLDKDLDGTLDDDASGGPSES</sequence>
<organism evidence="2">
    <name type="scientific">uncultured Frankineae bacterium</name>
    <dbReference type="NCBI Taxonomy" id="437475"/>
    <lineage>
        <taxon>Bacteria</taxon>
        <taxon>Bacillati</taxon>
        <taxon>Actinomycetota</taxon>
        <taxon>Actinomycetes</taxon>
        <taxon>Frankiales</taxon>
        <taxon>environmental samples</taxon>
    </lineage>
</organism>
<dbReference type="PANTHER" id="PTHR39420:SF2">
    <property type="entry name" value="HYDROLASE"/>
    <property type="match status" value="1"/>
</dbReference>
<protein>
    <recommendedName>
        <fullName evidence="3">Collagen alpha 1(I) chain</fullName>
    </recommendedName>
</protein>
<evidence type="ECO:0000256" key="1">
    <source>
        <dbReference type="SAM" id="MobiDB-lite"/>
    </source>
</evidence>
<name>A0A6J4MK47_9ACTN</name>
<feature type="compositionally biased region" description="Low complexity" evidence="1">
    <location>
        <begin position="1"/>
        <end position="10"/>
    </location>
</feature>
<dbReference type="AlphaFoldDB" id="A0A6J4MK47"/>
<evidence type="ECO:0000313" key="2">
    <source>
        <dbReference type="EMBL" id="CAA9361494.1"/>
    </source>
</evidence>
<dbReference type="NCBIfam" id="TIGR03624">
    <property type="entry name" value="putative hydrolase"/>
    <property type="match status" value="1"/>
</dbReference>
<dbReference type="InterPro" id="IPR042271">
    <property type="entry name" value="Zinicin_2_N"/>
</dbReference>
<feature type="region of interest" description="Disordered" evidence="1">
    <location>
        <begin position="1"/>
        <end position="23"/>
    </location>
</feature>
<dbReference type="SUPFAM" id="SSF55486">
    <property type="entry name" value="Metalloproteases ('zincins'), catalytic domain"/>
    <property type="match status" value="1"/>
</dbReference>
<evidence type="ECO:0008006" key="3">
    <source>
        <dbReference type="Google" id="ProtNLM"/>
    </source>
</evidence>
<dbReference type="EMBL" id="CADCUE010000289">
    <property type="protein sequence ID" value="CAA9361494.1"/>
    <property type="molecule type" value="Genomic_DNA"/>
</dbReference>
<proteinExistence type="predicted"/>
<dbReference type="PANTHER" id="PTHR39420">
    <property type="match status" value="1"/>
</dbReference>
<dbReference type="InterPro" id="IPR018766">
    <property type="entry name" value="Zinicin_2"/>
</dbReference>
<feature type="region of interest" description="Disordered" evidence="1">
    <location>
        <begin position="428"/>
        <end position="470"/>
    </location>
</feature>
<accession>A0A6J4MK47</accession>
<dbReference type="Gene3D" id="1.20.150.30">
    <property type="entry name" value="Zincin-like metallopeptidase, N-terminal domain"/>
    <property type="match status" value="1"/>
</dbReference>
<gene>
    <name evidence="2" type="ORF">AVDCRST_MAG16-3084</name>
</gene>